<organism evidence="2 3">
    <name type="scientific">Planosporangium thailandense</name>
    <dbReference type="NCBI Taxonomy" id="765197"/>
    <lineage>
        <taxon>Bacteria</taxon>
        <taxon>Bacillati</taxon>
        <taxon>Actinomycetota</taxon>
        <taxon>Actinomycetes</taxon>
        <taxon>Micromonosporales</taxon>
        <taxon>Micromonosporaceae</taxon>
        <taxon>Planosporangium</taxon>
    </lineage>
</organism>
<keyword evidence="3" id="KW-1185">Reference proteome</keyword>
<dbReference type="RefSeq" id="WP_167923397.1">
    <property type="nucleotide sequence ID" value="NZ_JAATVY010000001.1"/>
</dbReference>
<dbReference type="Gene3D" id="3.60.60.10">
    <property type="entry name" value="Penicillin V Acylase, Chain A"/>
    <property type="match status" value="1"/>
</dbReference>
<protein>
    <recommendedName>
        <fullName evidence="1">Peptidase C45 hydrolase domain-containing protein</fullName>
    </recommendedName>
</protein>
<dbReference type="InterPro" id="IPR047794">
    <property type="entry name" value="C45_proenzyme-like"/>
</dbReference>
<feature type="domain" description="Peptidase C45 hydrolase" evidence="1">
    <location>
        <begin position="119"/>
        <end position="261"/>
    </location>
</feature>
<dbReference type="NCBIfam" id="NF040521">
    <property type="entry name" value="C45_proenzyme"/>
    <property type="match status" value="1"/>
</dbReference>
<dbReference type="Proteomes" id="UP000722989">
    <property type="component" value="Unassembled WGS sequence"/>
</dbReference>
<dbReference type="EMBL" id="JAATVY010000001">
    <property type="protein sequence ID" value="NJC68538.1"/>
    <property type="molecule type" value="Genomic_DNA"/>
</dbReference>
<accession>A0ABX0XRX3</accession>
<gene>
    <name evidence="2" type="ORF">HC031_02190</name>
</gene>
<name>A0ABX0XRX3_9ACTN</name>
<proteinExistence type="predicted"/>
<dbReference type="Pfam" id="PF03417">
    <property type="entry name" value="AAT"/>
    <property type="match status" value="1"/>
</dbReference>
<dbReference type="InterPro" id="IPR047801">
    <property type="entry name" value="Peptidase_C45"/>
</dbReference>
<reference evidence="2 3" key="1">
    <citation type="submission" date="2020-03" db="EMBL/GenBank/DDBJ databases">
        <title>WGS of the type strain of Planosporangium spp.</title>
        <authorList>
            <person name="Thawai C."/>
        </authorList>
    </citation>
    <scope>NUCLEOTIDE SEQUENCE [LARGE SCALE GENOMIC DNA]</scope>
    <source>
        <strain evidence="2 3">TBRC 5610</strain>
    </source>
</reference>
<dbReference type="Gene3D" id="1.10.10.2120">
    <property type="match status" value="1"/>
</dbReference>
<dbReference type="PANTHER" id="PTHR34180">
    <property type="entry name" value="PEPTIDASE C45"/>
    <property type="match status" value="1"/>
</dbReference>
<evidence type="ECO:0000259" key="1">
    <source>
        <dbReference type="Pfam" id="PF03417"/>
    </source>
</evidence>
<dbReference type="PANTHER" id="PTHR34180:SF1">
    <property type="entry name" value="BETA-ALANYL-DOPAMINE_CARCININE HYDROLASE"/>
    <property type="match status" value="1"/>
</dbReference>
<evidence type="ECO:0000313" key="2">
    <source>
        <dbReference type="EMBL" id="NJC68538.1"/>
    </source>
</evidence>
<sequence>MNDSRYLRLDAADPWRRGHDRGVRTASEIAAAWATYSRLFAVTAAAAGVTLDVPALARATLAATRSWAPDLAEEMRGVADGAGVPLWTIAALNARTEILAVADAPRAGECSTVVLTGARTFGGQTWDWHDELAGSWHVQSVRGDVLGFAGVTEYGMLAKIGLNEAGVGILFNILGHVDDGATGVPVHLVVRRVLGTAASLDDAVAILRQAPVSASTVMTVVTPDRSACVEVSPAGVAVIPPDDEGWLLHTNHFVDPVLARGDLRGRREPETYDRLRLLSARVRDRSGLDGVDDLAALLTAHPDDGAEACCHPPAGGRIGTRWATLATIAVEPAARRLMVHSGGPCTATPSTWLPVTVPSGGDGTSVSFGGD</sequence>
<dbReference type="InterPro" id="IPR005079">
    <property type="entry name" value="Peptidase_C45_hydrolase"/>
</dbReference>
<evidence type="ECO:0000313" key="3">
    <source>
        <dbReference type="Proteomes" id="UP000722989"/>
    </source>
</evidence>
<comment type="caution">
    <text evidence="2">The sequence shown here is derived from an EMBL/GenBank/DDBJ whole genome shotgun (WGS) entry which is preliminary data.</text>
</comment>